<dbReference type="EMBL" id="QNRL01000004">
    <property type="protein sequence ID" value="RBP11659.1"/>
    <property type="molecule type" value="Genomic_DNA"/>
</dbReference>
<dbReference type="PANTHER" id="PTHR42760">
    <property type="entry name" value="SHORT-CHAIN DEHYDROGENASES/REDUCTASES FAMILY MEMBER"/>
    <property type="match status" value="1"/>
</dbReference>
<dbReference type="PRINTS" id="PR00080">
    <property type="entry name" value="SDRFAMILY"/>
</dbReference>
<proteinExistence type="inferred from homology"/>
<dbReference type="Gene3D" id="3.40.50.720">
    <property type="entry name" value="NAD(P)-binding Rossmann-like Domain"/>
    <property type="match status" value="1"/>
</dbReference>
<dbReference type="RefSeq" id="WP_113857927.1">
    <property type="nucleotide sequence ID" value="NZ_CBDDNA010000004.1"/>
</dbReference>
<gene>
    <name evidence="3" type="ORF">DFQ50_104180</name>
</gene>
<dbReference type="Pfam" id="PF13561">
    <property type="entry name" value="adh_short_C2"/>
    <property type="match status" value="1"/>
</dbReference>
<dbReference type="SUPFAM" id="SSF51735">
    <property type="entry name" value="NAD(P)-binding Rossmann-fold domains"/>
    <property type="match status" value="1"/>
</dbReference>
<dbReference type="PROSITE" id="PS00061">
    <property type="entry name" value="ADH_SHORT"/>
    <property type="match status" value="1"/>
</dbReference>
<evidence type="ECO:0000259" key="2">
    <source>
        <dbReference type="SMART" id="SM00822"/>
    </source>
</evidence>
<evidence type="ECO:0000313" key="4">
    <source>
        <dbReference type="Proteomes" id="UP000253201"/>
    </source>
</evidence>
<evidence type="ECO:0000256" key="1">
    <source>
        <dbReference type="ARBA" id="ARBA00006484"/>
    </source>
</evidence>
<keyword evidence="4" id="KW-1185">Reference proteome</keyword>
<dbReference type="PRINTS" id="PR00081">
    <property type="entry name" value="GDHRDH"/>
</dbReference>
<dbReference type="InterPro" id="IPR036291">
    <property type="entry name" value="NAD(P)-bd_dom_sf"/>
</dbReference>
<sequence>MGKLTGKTALITGAYQGIGEGIARTFARHGANLILLDISDELEKLAYDLAGRGYRCTVVKADVRDYSAVQAAIAQAKERENKIDILVNNAGVCRLGSFLEMSEEDRDFHIDVNIKGVWNVTRAVLPDMVARGDGRIVMMSSVTGDMVADPGETAYAMSKAAIIGLTKSLAVEYAQSGIRVNAICPGYVRTPMAESIARQSNPEDPESVLTEMAKAIPMRRLANPLEVGELAAFLASDESSYLTGTQNVIDGGSTLPESVSVGI</sequence>
<dbReference type="NCBIfam" id="NF005559">
    <property type="entry name" value="PRK07231.1"/>
    <property type="match status" value="1"/>
</dbReference>
<dbReference type="SMART" id="SM00822">
    <property type="entry name" value="PKS_KR"/>
    <property type="match status" value="1"/>
</dbReference>
<reference evidence="3 4" key="1">
    <citation type="submission" date="2018-06" db="EMBL/GenBank/DDBJ databases">
        <title>Genomic Encyclopedia of Type Strains, Phase IV (KMG-IV): sequencing the most valuable type-strain genomes for metagenomic binning, comparative biology and taxonomic classification.</title>
        <authorList>
            <person name="Goeker M."/>
        </authorList>
    </citation>
    <scope>NUCLEOTIDE SEQUENCE [LARGE SCALE GENOMIC DNA]</scope>
    <source>
        <strain evidence="3 4">DSM 27453</strain>
    </source>
</reference>
<dbReference type="NCBIfam" id="NF006080">
    <property type="entry name" value="PRK08226.1"/>
    <property type="match status" value="1"/>
</dbReference>
<dbReference type="InterPro" id="IPR057326">
    <property type="entry name" value="KR_dom"/>
</dbReference>
<comment type="caution">
    <text evidence="3">The sequence shown here is derived from an EMBL/GenBank/DDBJ whole genome shotgun (WGS) entry which is preliminary data.</text>
</comment>
<evidence type="ECO:0000313" key="3">
    <source>
        <dbReference type="EMBL" id="RBP11659.1"/>
    </source>
</evidence>
<dbReference type="Proteomes" id="UP000253201">
    <property type="component" value="Unassembled WGS sequence"/>
</dbReference>
<dbReference type="InterPro" id="IPR002347">
    <property type="entry name" value="SDR_fam"/>
</dbReference>
<dbReference type="InterPro" id="IPR020904">
    <property type="entry name" value="Sc_DH/Rdtase_CS"/>
</dbReference>
<feature type="domain" description="Ketoreductase" evidence="2">
    <location>
        <begin position="7"/>
        <end position="191"/>
    </location>
</feature>
<organism evidence="3 4">
    <name type="scientific">Pseudocitrobacter faecalis</name>
    <dbReference type="NCBI Taxonomy" id="1398493"/>
    <lineage>
        <taxon>Bacteria</taxon>
        <taxon>Pseudomonadati</taxon>
        <taxon>Pseudomonadota</taxon>
        <taxon>Gammaproteobacteria</taxon>
        <taxon>Enterobacterales</taxon>
        <taxon>Enterobacteriaceae</taxon>
        <taxon>Pseudocitrobacter</taxon>
    </lineage>
</organism>
<comment type="similarity">
    <text evidence="1">Belongs to the short-chain dehydrogenases/reductases (SDR) family.</text>
</comment>
<accession>A0ABX9FX29</accession>
<name>A0ABX9FX29_9ENTR</name>
<protein>
    <recommendedName>
        <fullName evidence="2">Ketoreductase domain-containing protein</fullName>
    </recommendedName>
</protein>